<protein>
    <submittedName>
        <fullName evidence="3">Uncharacterized protein</fullName>
    </submittedName>
</protein>
<feature type="transmembrane region" description="Helical" evidence="2">
    <location>
        <begin position="595"/>
        <end position="612"/>
    </location>
</feature>
<dbReference type="InterPro" id="IPR050327">
    <property type="entry name" value="Proton-linked_MCT"/>
</dbReference>
<feature type="region of interest" description="Disordered" evidence="1">
    <location>
        <begin position="794"/>
        <end position="828"/>
    </location>
</feature>
<feature type="compositionally biased region" description="Low complexity" evidence="1">
    <location>
        <begin position="858"/>
        <end position="871"/>
    </location>
</feature>
<proteinExistence type="predicted"/>
<keyword evidence="2" id="KW-0472">Membrane</keyword>
<dbReference type="OrthoDB" id="6367106at2759"/>
<evidence type="ECO:0000313" key="4">
    <source>
        <dbReference type="Proteomes" id="UP000678499"/>
    </source>
</evidence>
<dbReference type="Proteomes" id="UP000678499">
    <property type="component" value="Unassembled WGS sequence"/>
</dbReference>
<feature type="region of interest" description="Disordered" evidence="1">
    <location>
        <begin position="849"/>
        <end position="871"/>
    </location>
</feature>
<evidence type="ECO:0000256" key="2">
    <source>
        <dbReference type="SAM" id="Phobius"/>
    </source>
</evidence>
<feature type="transmembrane region" description="Helical" evidence="2">
    <location>
        <begin position="470"/>
        <end position="490"/>
    </location>
</feature>
<feature type="transmembrane region" description="Helical" evidence="2">
    <location>
        <begin position="121"/>
        <end position="148"/>
    </location>
</feature>
<dbReference type="SUPFAM" id="SSF103473">
    <property type="entry name" value="MFS general substrate transporter"/>
    <property type="match status" value="2"/>
</dbReference>
<keyword evidence="4" id="KW-1185">Reference proteome</keyword>
<dbReference type="InterPro" id="IPR011701">
    <property type="entry name" value="MFS"/>
</dbReference>
<feature type="transmembrane region" description="Helical" evidence="2">
    <location>
        <begin position="432"/>
        <end position="450"/>
    </location>
</feature>
<feature type="region of interest" description="Disordered" evidence="1">
    <location>
        <begin position="1"/>
        <end position="63"/>
    </location>
</feature>
<feature type="transmembrane region" description="Helical" evidence="2">
    <location>
        <begin position="264"/>
        <end position="283"/>
    </location>
</feature>
<sequence length="932" mass="102625">MECVFRNCKSGAPASSDSSPGGLLSHANSAGKRVPLKNKSGVSRYGHHQQQHQQQQQGQQGAGTYPAGELVLEEGDHEIPDGLRFLGEREMSSLGARIPALRRRGAKTNTIRQHYYPEGGWGWVVVACALATHCLCAGAQLAVALLLVHAASDPHHFRKPGGGDYAYEDLGLVGWFAMLVNKHIHVAVRGCVVPKEINPAHGCCWRSDHGSRLSLHIVCSADSSDIFQDDSKSFVVWVGSLCLSTSIFTSPFVVALCRRKSTRLTAVVGGLIMALACLFTSFAQQIHQIFFSVICLLWAGGINSSYGIMLGVGVGLSRETSGLMLGQYFKRRREFVEAIAQSGSGIGITIFSHFFYKVIGDIGWRLGLQAFTGLVFLCFFLGIFYRSASLYHPQRRAILHLKSQKRKVKDTKKQIIEKPPYCDFSSLRSKHVQILMVSNALCGFGIYSPLFHLARNGLDQQIPKHSVVLLYTYCGLAYVIGCIGTGMMVVRRSQNCMISRQYLHQAIVFSLERPEEDSVMEARNGLDQQIPKHSVVLLYTYCGLAYVIGCIGTGMMVVRRSQNCMISRQYLHQAIVFSLGLILFALCMIRDYHGYALFMWLYGLFLGANAYSLRVYTYEQTRARNFARAIAFIQWVAFIPILIGIPITGYINASQPMSGYYFSCSCVMLSGVSLFALNYVSYEEPNSPEGRRSVDQQKTPNGDGRHHDNPENGGPVCLCPASLHKMDPANQYRRRSEASALKAGDYLACIAEEVPNGQPEELQYPGEFEYEYAASCNKVTDFLLYNDFDERYSSSAGPGGPCSTQSHPGILTLPKKHKPSGSSLHNNLSYSEPEALGRIGQQIAAAEAVHSNSHHLFQQPQSQQPQQHQMVPQAYGGSTGILLRMPSGTFVAPDSGAQQQGPALNILDDLQTAGTLIQHSVPGFVREMTTTV</sequence>
<feature type="transmembrane region" description="Helical" evidence="2">
    <location>
        <begin position="632"/>
        <end position="653"/>
    </location>
</feature>
<gene>
    <name evidence="3" type="ORF">NMOB1V02_LOCUS4524</name>
</gene>
<dbReference type="Pfam" id="PF07690">
    <property type="entry name" value="MFS_1"/>
    <property type="match status" value="1"/>
</dbReference>
<organism evidence="3">
    <name type="scientific">Notodromas monacha</name>
    <dbReference type="NCBI Taxonomy" id="399045"/>
    <lineage>
        <taxon>Eukaryota</taxon>
        <taxon>Metazoa</taxon>
        <taxon>Ecdysozoa</taxon>
        <taxon>Arthropoda</taxon>
        <taxon>Crustacea</taxon>
        <taxon>Oligostraca</taxon>
        <taxon>Ostracoda</taxon>
        <taxon>Podocopa</taxon>
        <taxon>Podocopida</taxon>
        <taxon>Cypridocopina</taxon>
        <taxon>Cypridoidea</taxon>
        <taxon>Cyprididae</taxon>
        <taxon>Notodromas</taxon>
    </lineage>
</organism>
<name>A0A7R9BLK9_9CRUS</name>
<feature type="transmembrane region" description="Helical" evidence="2">
    <location>
        <begin position="570"/>
        <end position="588"/>
    </location>
</feature>
<dbReference type="AlphaFoldDB" id="A0A7R9BLK9"/>
<feature type="region of interest" description="Disordered" evidence="1">
    <location>
        <begin position="684"/>
        <end position="712"/>
    </location>
</feature>
<feature type="transmembrane region" description="Helical" evidence="2">
    <location>
        <begin position="536"/>
        <end position="558"/>
    </location>
</feature>
<feature type="transmembrane region" description="Helical" evidence="2">
    <location>
        <begin position="362"/>
        <end position="385"/>
    </location>
</feature>
<dbReference type="EMBL" id="OA882746">
    <property type="protein sequence ID" value="CAD7276774.1"/>
    <property type="molecule type" value="Genomic_DNA"/>
</dbReference>
<feature type="transmembrane region" description="Helical" evidence="2">
    <location>
        <begin position="289"/>
        <end position="314"/>
    </location>
</feature>
<feature type="compositionally biased region" description="Low complexity" evidence="1">
    <location>
        <begin position="10"/>
        <end position="25"/>
    </location>
</feature>
<evidence type="ECO:0000256" key="1">
    <source>
        <dbReference type="SAM" id="MobiDB-lite"/>
    </source>
</evidence>
<evidence type="ECO:0000313" key="3">
    <source>
        <dbReference type="EMBL" id="CAD7276774.1"/>
    </source>
</evidence>
<dbReference type="Gene3D" id="1.20.1250.20">
    <property type="entry name" value="MFS general substrate transporter like domains"/>
    <property type="match status" value="2"/>
</dbReference>
<feature type="transmembrane region" description="Helical" evidence="2">
    <location>
        <begin position="660"/>
        <end position="682"/>
    </location>
</feature>
<dbReference type="PANTHER" id="PTHR11360:SF251">
    <property type="entry name" value="MAJOR FACILITATOR SUPERFAMILY (MFS) PROFILE DOMAIN-CONTAINING PROTEIN"/>
    <property type="match status" value="1"/>
</dbReference>
<dbReference type="PANTHER" id="PTHR11360">
    <property type="entry name" value="MONOCARBOXYLATE TRANSPORTER"/>
    <property type="match status" value="1"/>
</dbReference>
<accession>A0A7R9BLK9</accession>
<keyword evidence="2" id="KW-0812">Transmembrane</keyword>
<dbReference type="InterPro" id="IPR036259">
    <property type="entry name" value="MFS_trans_sf"/>
</dbReference>
<feature type="transmembrane region" description="Helical" evidence="2">
    <location>
        <begin position="335"/>
        <end position="356"/>
    </location>
</feature>
<dbReference type="GO" id="GO:0022857">
    <property type="term" value="F:transmembrane transporter activity"/>
    <property type="evidence" value="ECO:0007669"/>
    <property type="project" value="InterPro"/>
</dbReference>
<dbReference type="EMBL" id="CAJPEX010000709">
    <property type="protein sequence ID" value="CAG0916926.1"/>
    <property type="molecule type" value="Genomic_DNA"/>
</dbReference>
<reference evidence="3" key="1">
    <citation type="submission" date="2020-11" db="EMBL/GenBank/DDBJ databases">
        <authorList>
            <person name="Tran Van P."/>
        </authorList>
    </citation>
    <scope>NUCLEOTIDE SEQUENCE</scope>
</reference>
<feature type="transmembrane region" description="Helical" evidence="2">
    <location>
        <begin position="234"/>
        <end position="257"/>
    </location>
</feature>
<keyword evidence="2" id="KW-1133">Transmembrane helix</keyword>